<evidence type="ECO:0000313" key="2">
    <source>
        <dbReference type="EMBL" id="MET4576390.1"/>
    </source>
</evidence>
<dbReference type="RefSeq" id="WP_354442475.1">
    <property type="nucleotide sequence ID" value="NZ_JBEPSH010000003.1"/>
</dbReference>
<feature type="transmembrane region" description="Helical" evidence="1">
    <location>
        <begin position="73"/>
        <end position="91"/>
    </location>
</feature>
<name>A0ABV2Q6U6_9BURK</name>
<dbReference type="EMBL" id="JBEPSH010000003">
    <property type="protein sequence ID" value="MET4576390.1"/>
    <property type="molecule type" value="Genomic_DNA"/>
</dbReference>
<feature type="transmembrane region" description="Helical" evidence="1">
    <location>
        <begin position="47"/>
        <end position="67"/>
    </location>
</feature>
<gene>
    <name evidence="2" type="ORF">ABIE13_001499</name>
</gene>
<keyword evidence="1" id="KW-0812">Transmembrane</keyword>
<dbReference type="InterPro" id="IPR021762">
    <property type="entry name" value="DUF3325"/>
</dbReference>
<protein>
    <recommendedName>
        <fullName evidence="4">DUF3325 domain-containing protein</fullName>
    </recommendedName>
</protein>
<keyword evidence="3" id="KW-1185">Reference proteome</keyword>
<proteinExistence type="predicted"/>
<feature type="transmembrane region" description="Helical" evidence="1">
    <location>
        <begin position="6"/>
        <end position="27"/>
    </location>
</feature>
<dbReference type="Pfam" id="PF11804">
    <property type="entry name" value="DUF3325"/>
    <property type="match status" value="1"/>
</dbReference>
<reference evidence="2 3" key="1">
    <citation type="submission" date="2024-06" db="EMBL/GenBank/DDBJ databases">
        <title>Sorghum-associated microbial communities from plants grown in Nebraska, USA.</title>
        <authorList>
            <person name="Schachtman D."/>
        </authorList>
    </citation>
    <scope>NUCLEOTIDE SEQUENCE [LARGE SCALE GENOMIC DNA]</scope>
    <source>
        <strain evidence="2 3">2709</strain>
    </source>
</reference>
<dbReference type="Proteomes" id="UP001549320">
    <property type="component" value="Unassembled WGS sequence"/>
</dbReference>
<accession>A0ABV2Q6U6</accession>
<comment type="caution">
    <text evidence="2">The sequence shown here is derived from an EMBL/GenBank/DDBJ whole genome shotgun (WGS) entry which is preliminary data.</text>
</comment>
<evidence type="ECO:0000256" key="1">
    <source>
        <dbReference type="SAM" id="Phobius"/>
    </source>
</evidence>
<keyword evidence="1" id="KW-1133">Transmembrane helix</keyword>
<keyword evidence="1" id="KW-0472">Membrane</keyword>
<evidence type="ECO:0000313" key="3">
    <source>
        <dbReference type="Proteomes" id="UP001549320"/>
    </source>
</evidence>
<sequence length="283" mass="31285">MSILAISVTHLGLLVVGLLGFIALAVATDRHGAQILGREPGSTLRRLARGAGWVLLAISLGWGVFVLGPGIGITLWLGWLSVAALALVFGIPRWSRQTSAYEHPVKLTPARARLELPIQRLGAHRFLAMTLLVAGVLGFSVLLVREGSRPTQRESAIYGKAGPWSFTLEEFDREAPEIMAMGVAMKTFRLRFCEECDKHIRQATLKVNRPHGPRATGMAFIGQRWDRKAEIPLPDTLRAESELWLTVVGKDGSIYQNAWRMDRVSPSTVAWFEQQRNSSNETP</sequence>
<feature type="transmembrane region" description="Helical" evidence="1">
    <location>
        <begin position="126"/>
        <end position="144"/>
    </location>
</feature>
<evidence type="ECO:0008006" key="4">
    <source>
        <dbReference type="Google" id="ProtNLM"/>
    </source>
</evidence>
<organism evidence="2 3">
    <name type="scientific">Ottowia thiooxydans</name>
    <dbReference type="NCBI Taxonomy" id="219182"/>
    <lineage>
        <taxon>Bacteria</taxon>
        <taxon>Pseudomonadati</taxon>
        <taxon>Pseudomonadota</taxon>
        <taxon>Betaproteobacteria</taxon>
        <taxon>Burkholderiales</taxon>
        <taxon>Comamonadaceae</taxon>
        <taxon>Ottowia</taxon>
    </lineage>
</organism>